<feature type="compositionally biased region" description="Basic and acidic residues" evidence="1">
    <location>
        <begin position="1"/>
        <end position="14"/>
    </location>
</feature>
<reference evidence="2" key="1">
    <citation type="submission" date="2020-03" db="EMBL/GenBank/DDBJ databases">
        <title>Castanea mollissima Vanexum genome sequencing.</title>
        <authorList>
            <person name="Staton M."/>
        </authorList>
    </citation>
    <scope>NUCLEOTIDE SEQUENCE</scope>
    <source>
        <tissue evidence="2">Leaf</tissue>
    </source>
</reference>
<sequence>MEMEKEKEKERDKEEDVENQKQAPNITPMKAVTHDAYGGGMYGTEPGQPKKPVKPPASETQSADGPVEATPKPKHTPPPSTGDRDIDITGQSYIHSLTELEEGEGYAQRGVLRDSARAARG</sequence>
<accession>A0A8J4VNE1</accession>
<keyword evidence="3" id="KW-1185">Reference proteome</keyword>
<feature type="region of interest" description="Disordered" evidence="1">
    <location>
        <begin position="1"/>
        <end position="121"/>
    </location>
</feature>
<gene>
    <name evidence="2" type="ORF">CMV_009206</name>
</gene>
<proteinExistence type="predicted"/>
<feature type="compositionally biased region" description="Basic and acidic residues" evidence="1">
    <location>
        <begin position="111"/>
        <end position="121"/>
    </location>
</feature>
<dbReference type="Proteomes" id="UP000737018">
    <property type="component" value="Unassembled WGS sequence"/>
</dbReference>
<dbReference type="OrthoDB" id="1717578at2759"/>
<evidence type="ECO:0000256" key="1">
    <source>
        <dbReference type="SAM" id="MobiDB-lite"/>
    </source>
</evidence>
<protein>
    <submittedName>
        <fullName evidence="2">Uncharacterized protein</fullName>
    </submittedName>
</protein>
<organism evidence="2 3">
    <name type="scientific">Castanea mollissima</name>
    <name type="common">Chinese chestnut</name>
    <dbReference type="NCBI Taxonomy" id="60419"/>
    <lineage>
        <taxon>Eukaryota</taxon>
        <taxon>Viridiplantae</taxon>
        <taxon>Streptophyta</taxon>
        <taxon>Embryophyta</taxon>
        <taxon>Tracheophyta</taxon>
        <taxon>Spermatophyta</taxon>
        <taxon>Magnoliopsida</taxon>
        <taxon>eudicotyledons</taxon>
        <taxon>Gunneridae</taxon>
        <taxon>Pentapetalae</taxon>
        <taxon>rosids</taxon>
        <taxon>fabids</taxon>
        <taxon>Fagales</taxon>
        <taxon>Fagaceae</taxon>
        <taxon>Castanea</taxon>
    </lineage>
</organism>
<evidence type="ECO:0000313" key="3">
    <source>
        <dbReference type="Proteomes" id="UP000737018"/>
    </source>
</evidence>
<evidence type="ECO:0000313" key="2">
    <source>
        <dbReference type="EMBL" id="KAF3966733.1"/>
    </source>
</evidence>
<comment type="caution">
    <text evidence="2">The sequence shown here is derived from an EMBL/GenBank/DDBJ whole genome shotgun (WGS) entry which is preliminary data.</text>
</comment>
<dbReference type="AlphaFoldDB" id="A0A8J4VNE1"/>
<dbReference type="EMBL" id="JRKL02001000">
    <property type="protein sequence ID" value="KAF3966733.1"/>
    <property type="molecule type" value="Genomic_DNA"/>
</dbReference>
<name>A0A8J4VNE1_9ROSI</name>